<dbReference type="Proteomes" id="UP001202281">
    <property type="component" value="Unassembled WGS sequence"/>
</dbReference>
<accession>A0ABT0BQY5</accession>
<keyword evidence="3" id="KW-1185">Reference proteome</keyword>
<evidence type="ECO:0000256" key="1">
    <source>
        <dbReference type="SAM" id="MobiDB-lite"/>
    </source>
</evidence>
<evidence type="ECO:0000313" key="2">
    <source>
        <dbReference type="EMBL" id="MCJ2187064.1"/>
    </source>
</evidence>
<feature type="region of interest" description="Disordered" evidence="1">
    <location>
        <begin position="1"/>
        <end position="30"/>
    </location>
</feature>
<comment type="caution">
    <text evidence="2">The sequence shown here is derived from an EMBL/GenBank/DDBJ whole genome shotgun (WGS) entry which is preliminary data.</text>
</comment>
<name>A0ABT0BQY5_9SPHN</name>
<protein>
    <submittedName>
        <fullName evidence="2">Uncharacterized protein</fullName>
    </submittedName>
</protein>
<dbReference type="EMBL" id="JALHLG010000011">
    <property type="protein sequence ID" value="MCJ2187064.1"/>
    <property type="molecule type" value="Genomic_DNA"/>
</dbReference>
<proteinExistence type="predicted"/>
<evidence type="ECO:0000313" key="3">
    <source>
        <dbReference type="Proteomes" id="UP001202281"/>
    </source>
</evidence>
<sequence>MNDKDQKPAAITNTQDASLEGESITADERRSWSAPRLTILPVENTLGPSTFGSGQAAHVS</sequence>
<organism evidence="2 3">
    <name type="scientific">Novosphingobium beihaiensis</name>
    <dbReference type="NCBI Taxonomy" id="2930389"/>
    <lineage>
        <taxon>Bacteria</taxon>
        <taxon>Pseudomonadati</taxon>
        <taxon>Pseudomonadota</taxon>
        <taxon>Alphaproteobacteria</taxon>
        <taxon>Sphingomonadales</taxon>
        <taxon>Sphingomonadaceae</taxon>
        <taxon>Novosphingobium</taxon>
    </lineage>
</organism>
<reference evidence="2 3" key="1">
    <citation type="submission" date="2022-04" db="EMBL/GenBank/DDBJ databases">
        <title>Identification of a novel bacterium isolated from mangrove sediments.</title>
        <authorList>
            <person name="Pan X."/>
        </authorList>
    </citation>
    <scope>NUCLEOTIDE SEQUENCE [LARGE SCALE GENOMIC DNA]</scope>
    <source>
        <strain evidence="2 3">B2638</strain>
    </source>
</reference>
<dbReference type="RefSeq" id="WP_243920273.1">
    <property type="nucleotide sequence ID" value="NZ_JALHLG010000011.1"/>
</dbReference>
<gene>
    <name evidence="2" type="ORF">MTR66_09580</name>
</gene>